<reference evidence="1 2" key="1">
    <citation type="submission" date="2024-01" db="EMBL/GenBank/DDBJ databases">
        <title>Draft genome sequences of three bacterial strains isolated from Acacia saligna represent a potential new species within the genus Rhizobium.</title>
        <authorList>
            <person name="Tambong J.T."/>
            <person name="Mnasri B."/>
        </authorList>
    </citation>
    <scope>NUCLEOTIDE SEQUENCE [LARGE SCALE GENOMIC DNA]</scope>
    <source>
        <strain evidence="1 2">1AS12I</strain>
    </source>
</reference>
<protein>
    <recommendedName>
        <fullName evidence="3">Lipoprotein</fullName>
    </recommendedName>
</protein>
<accession>A0ABU8CNG6</accession>
<comment type="caution">
    <text evidence="1">The sequence shown here is derived from an EMBL/GenBank/DDBJ whole genome shotgun (WGS) entry which is preliminary data.</text>
</comment>
<sequence>MLCNHGYNYKAQKAFFARWRFTSENDVYLTALRAALMDSLRLISLILVSILGSCSTVDSYPTNRGAGPDQYNTGQASGSYYLPKHLVKATFTGTTSRPTVTFATRAVADSRAEMRTGMNLSGFSDDTIKISYANGMLTEVSSVNDDKTADILIKIAKTAGAFLDEQLGTHSVEFDPYDLSQTRMANEIIRKTYPGFCIEAELSPGVWSGCQEPAGIRAGYVASSLPRLPGIYYRRAVPHLVRLMKGGRPYQMETVMMANASPIYRVDIKRTAFVKRETLVKFTDGELTNVEVTKPSEGVAIASLPISIVSAVIEGPVDALTQRKAVQEARAALYTAQANTLKERVALEKARLEAEGPGASAEGSNLSVGIGDLADCRQAGYSDPAVCRAIIQSGK</sequence>
<evidence type="ECO:0008006" key="3">
    <source>
        <dbReference type="Google" id="ProtNLM"/>
    </source>
</evidence>
<gene>
    <name evidence="1" type="ORF">V8Q02_20520</name>
</gene>
<proteinExistence type="predicted"/>
<keyword evidence="2" id="KW-1185">Reference proteome</keyword>
<evidence type="ECO:0000313" key="2">
    <source>
        <dbReference type="Proteomes" id="UP001531129"/>
    </source>
</evidence>
<dbReference type="EMBL" id="JBAMYC010000011">
    <property type="protein sequence ID" value="MEI1250365.1"/>
    <property type="molecule type" value="Genomic_DNA"/>
</dbReference>
<evidence type="ECO:0000313" key="1">
    <source>
        <dbReference type="EMBL" id="MEI1250365.1"/>
    </source>
</evidence>
<dbReference type="Proteomes" id="UP001531129">
    <property type="component" value="Unassembled WGS sequence"/>
</dbReference>
<organism evidence="1 2">
    <name type="scientific">Rhizobium aouanii</name>
    <dbReference type="NCBI Taxonomy" id="3118145"/>
    <lineage>
        <taxon>Bacteria</taxon>
        <taxon>Pseudomonadati</taxon>
        <taxon>Pseudomonadota</taxon>
        <taxon>Alphaproteobacteria</taxon>
        <taxon>Hyphomicrobiales</taxon>
        <taxon>Rhizobiaceae</taxon>
        <taxon>Rhizobium/Agrobacterium group</taxon>
        <taxon>Rhizobium</taxon>
    </lineage>
</organism>
<name>A0ABU8CNG6_9HYPH</name>
<dbReference type="RefSeq" id="WP_335914007.1">
    <property type="nucleotide sequence ID" value="NZ_JBAMYB010000011.1"/>
</dbReference>